<dbReference type="EMBL" id="CP034459">
    <property type="protein sequence ID" value="QBM89110.1"/>
    <property type="molecule type" value="Genomic_DNA"/>
</dbReference>
<dbReference type="AlphaFoldDB" id="A0A4P6XP31"/>
<organism evidence="14 15">
    <name type="scientific">Metschnikowia aff. pulcherrima</name>
    <dbReference type="NCBI Taxonomy" id="2163413"/>
    <lineage>
        <taxon>Eukaryota</taxon>
        <taxon>Fungi</taxon>
        <taxon>Dikarya</taxon>
        <taxon>Ascomycota</taxon>
        <taxon>Saccharomycotina</taxon>
        <taxon>Pichiomycetes</taxon>
        <taxon>Metschnikowiaceae</taxon>
        <taxon>Metschnikowia</taxon>
    </lineage>
</organism>
<dbReference type="EC" id="1.1.1.302" evidence="4"/>
<dbReference type="PANTHER" id="PTHR38011">
    <property type="entry name" value="DIHYDROFOLATE REDUCTASE FAMILY PROTEIN (AFU_ORTHOLOGUE AFUA_8G06820)"/>
    <property type="match status" value="1"/>
</dbReference>
<name>A0A4P6XP31_9ASCO</name>
<dbReference type="SUPFAM" id="SSF53597">
    <property type="entry name" value="Dihydrofolate reductase-like"/>
    <property type="match status" value="1"/>
</dbReference>
<comment type="pathway">
    <text evidence="2">Cofactor biosynthesis; riboflavin biosynthesis.</text>
</comment>
<evidence type="ECO:0000256" key="4">
    <source>
        <dbReference type="ARBA" id="ARBA00012851"/>
    </source>
</evidence>
<feature type="domain" description="Bacterial bifunctional deaminase-reductase C-terminal" evidence="13">
    <location>
        <begin position="44"/>
        <end position="228"/>
    </location>
</feature>
<dbReference type="Gene3D" id="3.40.430.10">
    <property type="entry name" value="Dihydrofolate Reductase, subunit A"/>
    <property type="match status" value="1"/>
</dbReference>
<evidence type="ECO:0000256" key="6">
    <source>
        <dbReference type="ARBA" id="ARBA00022619"/>
    </source>
</evidence>
<keyword evidence="15" id="KW-1185">Reference proteome</keyword>
<keyword evidence="6" id="KW-0686">Riboflavin biosynthesis</keyword>
<evidence type="ECO:0000256" key="12">
    <source>
        <dbReference type="ARBA" id="ARBA00049020"/>
    </source>
</evidence>
<evidence type="ECO:0000259" key="13">
    <source>
        <dbReference type="Pfam" id="PF01872"/>
    </source>
</evidence>
<gene>
    <name evidence="14" type="primary">MPUL0D01710</name>
    <name evidence="14" type="ORF">METSCH_D01710</name>
</gene>
<comment type="function">
    <text evidence="1">Catalyzes an early step in riboflavin biosynthesis, the NADPH-dependent reduction of the ribose side chain of 2,5-diamino-6-ribosylamino-4(3H)-pyrimidinone 5'-phosphate, yielding 2,5-diamino-6-ribitylamino-4(3H)-pyrimidinone 5'-phosphate.</text>
</comment>
<accession>A0A4P6XP31</accession>
<protein>
    <recommendedName>
        <fullName evidence="5">2,5-diamino-6-ribosylamino-4(3H)-pyrimidinone 5'-phosphate reductase</fullName>
        <ecNumber evidence="4">1.1.1.302</ecNumber>
    </recommendedName>
    <alternativeName>
        <fullName evidence="10">2,5-diamino-6-(5-phospho-D-ribosylamino)pyrimidin-4(3H)-one reductase</fullName>
    </alternativeName>
    <alternativeName>
        <fullName evidence="9">2,5-diamino-6-ribitylamino-4(3H)-pyrimidinone 5'-phosphate synthase</fullName>
    </alternativeName>
</protein>
<dbReference type="InterPro" id="IPR024072">
    <property type="entry name" value="DHFR-like_dom_sf"/>
</dbReference>
<sequence length="265" mass="29376">MRHLSLNRVSSHRLHIRKMSLLPLPKTLIPFLAPYLPVKRDDRPFVTLTWAQSLDARIASRPGVQTKISHLETKTMTHYLRAYHDAILVGVGTVLADDPKLNCRYGNFSKIRPVVVDPDAKWDYSKSTLCRLKNEGTGLAPFIFVNDDATTSPENEDILRSQEGAYCRLPMDLSNRANNWLLILNALHNVGVNSVMIEGGAVVINELLQSSVVDSVVITIGPVFLGKDGLEVSPASARILGNVNWWRGETDSVMAGHLIPEGQPH</sequence>
<dbReference type="PANTHER" id="PTHR38011:SF7">
    <property type="entry name" value="2,5-DIAMINO-6-RIBOSYLAMINO-4(3H)-PYRIMIDINONE 5'-PHOSPHATE REDUCTASE"/>
    <property type="match status" value="1"/>
</dbReference>
<evidence type="ECO:0000313" key="15">
    <source>
        <dbReference type="Proteomes" id="UP000292447"/>
    </source>
</evidence>
<evidence type="ECO:0000256" key="5">
    <source>
        <dbReference type="ARBA" id="ARBA00015035"/>
    </source>
</evidence>
<dbReference type="GO" id="GO:0008703">
    <property type="term" value="F:5-amino-6-(5-phosphoribosylamino)uracil reductase activity"/>
    <property type="evidence" value="ECO:0007669"/>
    <property type="project" value="InterPro"/>
</dbReference>
<evidence type="ECO:0000256" key="9">
    <source>
        <dbReference type="ARBA" id="ARBA00030073"/>
    </source>
</evidence>
<evidence type="ECO:0000313" key="14">
    <source>
        <dbReference type="EMBL" id="QBM89110.1"/>
    </source>
</evidence>
<evidence type="ECO:0000256" key="3">
    <source>
        <dbReference type="ARBA" id="ARBA00009723"/>
    </source>
</evidence>
<dbReference type="STRING" id="2163413.A0A4P6XP31"/>
<dbReference type="Proteomes" id="UP000292447">
    <property type="component" value="Chromosome IV"/>
</dbReference>
<keyword evidence="8" id="KW-0560">Oxidoreductase</keyword>
<evidence type="ECO:0000256" key="8">
    <source>
        <dbReference type="ARBA" id="ARBA00023002"/>
    </source>
</evidence>
<comment type="catalytic activity">
    <reaction evidence="12">
        <text>2,5-diamino-6-(1-D-ribitylamino)pyrimidin-4(3H)-one 5'-phosphate + NADP(+) = 2,5-diamino-6-(1-D-ribosylamino)pyrimidin-4(3H)-one 5'-phosphate + NADPH + H(+)</text>
        <dbReference type="Rhea" id="RHEA:27278"/>
        <dbReference type="ChEBI" id="CHEBI:15378"/>
        <dbReference type="ChEBI" id="CHEBI:57783"/>
        <dbReference type="ChEBI" id="CHEBI:58349"/>
        <dbReference type="ChEBI" id="CHEBI:58890"/>
        <dbReference type="ChEBI" id="CHEBI:59545"/>
        <dbReference type="EC" id="1.1.1.302"/>
    </reaction>
</comment>
<dbReference type="Pfam" id="PF01872">
    <property type="entry name" value="RibD_C"/>
    <property type="match status" value="1"/>
</dbReference>
<comment type="catalytic activity">
    <reaction evidence="11">
        <text>2,5-diamino-6-(1-D-ribitylamino)pyrimidin-4(3H)-one 5'-phosphate + NAD(+) = 2,5-diamino-6-(1-D-ribosylamino)pyrimidin-4(3H)-one 5'-phosphate + NADH + H(+)</text>
        <dbReference type="Rhea" id="RHEA:27274"/>
        <dbReference type="ChEBI" id="CHEBI:15378"/>
        <dbReference type="ChEBI" id="CHEBI:57540"/>
        <dbReference type="ChEBI" id="CHEBI:57945"/>
        <dbReference type="ChEBI" id="CHEBI:58890"/>
        <dbReference type="ChEBI" id="CHEBI:59545"/>
        <dbReference type="EC" id="1.1.1.302"/>
    </reaction>
</comment>
<evidence type="ECO:0000256" key="1">
    <source>
        <dbReference type="ARBA" id="ARBA00003555"/>
    </source>
</evidence>
<comment type="similarity">
    <text evidence="3">Belongs to the HTP reductase family.</text>
</comment>
<keyword evidence="7" id="KW-0521">NADP</keyword>
<proteinExistence type="inferred from homology"/>
<dbReference type="InterPro" id="IPR002734">
    <property type="entry name" value="RibDG_C"/>
</dbReference>
<evidence type="ECO:0000256" key="7">
    <source>
        <dbReference type="ARBA" id="ARBA00022857"/>
    </source>
</evidence>
<evidence type="ECO:0000256" key="10">
    <source>
        <dbReference type="ARBA" id="ARBA00031630"/>
    </source>
</evidence>
<dbReference type="InterPro" id="IPR050765">
    <property type="entry name" value="Riboflavin_Biosynth_HTPR"/>
</dbReference>
<reference evidence="15" key="1">
    <citation type="submission" date="2019-03" db="EMBL/GenBank/DDBJ databases">
        <title>Snf2 controls pulcherriminic acid biosynthesis and connects pigmentation and antifungal activity of the yeast Metschnikowia pulcherrima.</title>
        <authorList>
            <person name="Gore-Lloyd D."/>
            <person name="Sumann I."/>
            <person name="Brachmann A.O."/>
            <person name="Schneeberger K."/>
            <person name="Ortiz-Merino R.A."/>
            <person name="Moreno-Beltran M."/>
            <person name="Schlaefli M."/>
            <person name="Kirner P."/>
            <person name="Santos Kron A."/>
            <person name="Wolfe K.H."/>
            <person name="Piel J."/>
            <person name="Ahrens C.H."/>
            <person name="Henk D."/>
            <person name="Freimoser F.M."/>
        </authorList>
    </citation>
    <scope>NUCLEOTIDE SEQUENCE [LARGE SCALE GENOMIC DNA]</scope>
    <source>
        <strain evidence="15">APC 1.2</strain>
    </source>
</reference>
<dbReference type="GO" id="GO:0009231">
    <property type="term" value="P:riboflavin biosynthetic process"/>
    <property type="evidence" value="ECO:0007669"/>
    <property type="project" value="UniProtKB-KW"/>
</dbReference>
<evidence type="ECO:0000256" key="2">
    <source>
        <dbReference type="ARBA" id="ARBA00005104"/>
    </source>
</evidence>
<evidence type="ECO:0000256" key="11">
    <source>
        <dbReference type="ARBA" id="ARBA00047550"/>
    </source>
</evidence>